<dbReference type="PANTHER" id="PTHR47691">
    <property type="entry name" value="REGULATOR-RELATED"/>
    <property type="match status" value="1"/>
</dbReference>
<dbReference type="PROSITE" id="PS50043">
    <property type="entry name" value="HTH_LUXR_2"/>
    <property type="match status" value="1"/>
</dbReference>
<dbReference type="InterPro" id="IPR036388">
    <property type="entry name" value="WH-like_DNA-bd_sf"/>
</dbReference>
<proteinExistence type="predicted"/>
<dbReference type="InterPro" id="IPR011990">
    <property type="entry name" value="TPR-like_helical_dom_sf"/>
</dbReference>
<dbReference type="AlphaFoldDB" id="A0A1D3DM02"/>
<dbReference type="GO" id="GO:0043531">
    <property type="term" value="F:ADP binding"/>
    <property type="evidence" value="ECO:0007669"/>
    <property type="project" value="InterPro"/>
</dbReference>
<dbReference type="GO" id="GO:0006355">
    <property type="term" value="P:regulation of DNA-templated transcription"/>
    <property type="evidence" value="ECO:0007669"/>
    <property type="project" value="InterPro"/>
</dbReference>
<evidence type="ECO:0000256" key="1">
    <source>
        <dbReference type="SAM" id="MobiDB-lite"/>
    </source>
</evidence>
<dbReference type="eggNOG" id="COG3903">
    <property type="taxonomic scope" value="Bacteria"/>
</dbReference>
<organism evidence="3 4">
    <name type="scientific">Streptomyces thermolilacinus SPC6</name>
    <dbReference type="NCBI Taxonomy" id="1306406"/>
    <lineage>
        <taxon>Bacteria</taxon>
        <taxon>Bacillati</taxon>
        <taxon>Actinomycetota</taxon>
        <taxon>Actinomycetes</taxon>
        <taxon>Kitasatosporales</taxon>
        <taxon>Streptomycetaceae</taxon>
        <taxon>Streptomyces</taxon>
    </lineage>
</organism>
<feature type="compositionally biased region" description="Low complexity" evidence="1">
    <location>
        <begin position="1094"/>
        <end position="1112"/>
    </location>
</feature>
<dbReference type="GO" id="GO:0003677">
    <property type="term" value="F:DNA binding"/>
    <property type="evidence" value="ECO:0007669"/>
    <property type="project" value="InterPro"/>
</dbReference>
<dbReference type="SMART" id="SM00421">
    <property type="entry name" value="HTH_LUXR"/>
    <property type="match status" value="1"/>
</dbReference>
<feature type="region of interest" description="Disordered" evidence="1">
    <location>
        <begin position="830"/>
        <end position="1132"/>
    </location>
</feature>
<dbReference type="EMBL" id="ASHX02000001">
    <property type="protein sequence ID" value="OEJ93350.1"/>
    <property type="molecule type" value="Genomic_DNA"/>
</dbReference>
<dbReference type="Gene3D" id="1.10.10.10">
    <property type="entry name" value="Winged helix-like DNA-binding domain superfamily/Winged helix DNA-binding domain"/>
    <property type="match status" value="1"/>
</dbReference>
<dbReference type="PRINTS" id="PR00038">
    <property type="entry name" value="HTHLUXR"/>
</dbReference>
<dbReference type="Proteomes" id="UP000095329">
    <property type="component" value="Unassembled WGS sequence"/>
</dbReference>
<evidence type="ECO:0000259" key="2">
    <source>
        <dbReference type="PROSITE" id="PS50043"/>
    </source>
</evidence>
<dbReference type="InterPro" id="IPR000792">
    <property type="entry name" value="Tscrpt_reg_LuxR_C"/>
</dbReference>
<name>A0A1D3DM02_9ACTN</name>
<dbReference type="Pfam" id="PF00196">
    <property type="entry name" value="GerE"/>
    <property type="match status" value="1"/>
</dbReference>
<dbReference type="PANTHER" id="PTHR47691:SF3">
    <property type="entry name" value="HTH-TYPE TRANSCRIPTIONAL REGULATOR RV0890C-RELATED"/>
    <property type="match status" value="1"/>
</dbReference>
<dbReference type="InterPro" id="IPR027417">
    <property type="entry name" value="P-loop_NTPase"/>
</dbReference>
<dbReference type="CDD" id="cd06170">
    <property type="entry name" value="LuxR_C_like"/>
    <property type="match status" value="1"/>
</dbReference>
<dbReference type="STRING" id="1306406.J116_001555"/>
<evidence type="ECO:0000313" key="3">
    <source>
        <dbReference type="EMBL" id="OEJ93350.1"/>
    </source>
</evidence>
<dbReference type="Gene3D" id="1.25.40.10">
    <property type="entry name" value="Tetratricopeptide repeat domain"/>
    <property type="match status" value="1"/>
</dbReference>
<feature type="compositionally biased region" description="Basic and acidic residues" evidence="1">
    <location>
        <begin position="913"/>
        <end position="932"/>
    </location>
</feature>
<gene>
    <name evidence="3" type="ORF">J116_001555</name>
</gene>
<feature type="region of interest" description="Disordered" evidence="1">
    <location>
        <begin position="726"/>
        <end position="756"/>
    </location>
</feature>
<keyword evidence="4" id="KW-1185">Reference proteome</keyword>
<dbReference type="Gene3D" id="3.40.50.300">
    <property type="entry name" value="P-loop containing nucleotide triphosphate hydrolases"/>
    <property type="match status" value="1"/>
</dbReference>
<feature type="compositionally biased region" description="Pro residues" evidence="1">
    <location>
        <begin position="733"/>
        <end position="752"/>
    </location>
</feature>
<feature type="domain" description="HTH luxR-type" evidence="2">
    <location>
        <begin position="749"/>
        <end position="815"/>
    </location>
</feature>
<feature type="compositionally biased region" description="Gly residues" evidence="1">
    <location>
        <begin position="1027"/>
        <end position="1036"/>
    </location>
</feature>
<sequence>MERTGFVGRTGEVDRVATELGAHRLVTLTGPGGVGKSRVALRAAARLWERFPDGVWLAELSSLSDPEELTSTLARVLELPERSGTAPVDAMVDRLRGRRLLVVLDTCEHLLDACGALSDVLLREAEGVSVLAASRQPLDLPGERCVPVRPLGTDDAVELFARRAAALVPGFAVTPDNRAQVTALVERLDGLPLALELAAVRLRAVPLAELAARLDRPFEVLTGGRRCALERHRTLRAAIGWSYELCTPEERLLWARLSVFAGPFALSAAETVCADGELAREDVLEALVGLVDKSVLRRVDDEGTRYALPGTFRRFGAELLERSGCAARLRDRHLDFHGELGRRFLAGMLTPSQVASHRAVRERGADVRAALRHAYASEGTAVRGLRLATRLGPYWRAAEAAAEGRCWIDEGLALVPEECGERAWGLLTAGALALWTADVASAAERFTAARESARRAGEDRVELFADAYLAALSALGGDVEAGLARLESARRRVVAAGDVLGIAVVHHEEALLRAALGDTAGALELSARGLDVLRAAGERQFSASALVVRGAVLWLAGGYEASAEPLHQGLEAACEVGEALVAAVACRVLAWLAARHGRYARAAWLLGYAENAHRLRDDPVATLPPLLREHLSARRRARSALGPATFEELRRAGARMTGPEVLAAVRADLDVPDVPGRDTPDAGARVAGAPDAGAPDAVAPHAVVIAQAVVPRPVVLPHAVVPADAAPAHAPDEPAPPEPSAPPVPRPAPPPGAGALTPREREVAALVALGLSNREIAERLVISKRTADAHVEHILAKLGVRSRKQIPRCRPWTSRPSKGRRDRVRIPIPTRAPRESGYRSRANPRHGDRGRATLVAAPGGARERPVPARGRRRPPATDPPGHPCLLPLRQCGTGGRPDGPGPPPTGAHPALRNGKELLDPPPRDRRCLADVHVRRRPRTPPGRRALAGLPAPGATRPLGGRPAPGPRAVAALPLRRRHPLADPATGTDVRRRRVLPRAPSGESVLRTAPVDGLPHRARRGRPERSGGARGGGGAAPGGHARPRCHAVRDPGRRLAAVQRPGGAPRGRPAGGRARERVPARRCRGRTGAHRDPSGAGVPRRGARGTAGAGPWRSCRHVGVGQGPCGRSLRKSR</sequence>
<dbReference type="SUPFAM" id="SSF46894">
    <property type="entry name" value="C-terminal effector domain of the bipartite response regulators"/>
    <property type="match status" value="1"/>
</dbReference>
<feature type="compositionally biased region" description="Low complexity" evidence="1">
    <location>
        <begin position="1059"/>
        <end position="1071"/>
    </location>
</feature>
<dbReference type="PRINTS" id="PR00364">
    <property type="entry name" value="DISEASERSIST"/>
</dbReference>
<feature type="compositionally biased region" description="Low complexity" evidence="1">
    <location>
        <begin position="681"/>
        <end position="693"/>
    </location>
</feature>
<accession>A0A1D3DM02</accession>
<protein>
    <recommendedName>
        <fullName evidence="2">HTH luxR-type domain-containing protein</fullName>
    </recommendedName>
</protein>
<dbReference type="InterPro" id="IPR016032">
    <property type="entry name" value="Sig_transdc_resp-reg_C-effctor"/>
</dbReference>
<dbReference type="SUPFAM" id="SSF52540">
    <property type="entry name" value="P-loop containing nucleoside triphosphate hydrolases"/>
    <property type="match status" value="1"/>
</dbReference>
<reference evidence="3 4" key="1">
    <citation type="journal article" date="2013" name="Genome Announc.">
        <title>Genome Sequence of Streptomyces violaceusniger Strain SPC6, a Halotolerant Streptomycete That Exhibits Rapid Growth and Development.</title>
        <authorList>
            <person name="Chen X."/>
            <person name="Zhang B."/>
            <person name="Zhang W."/>
            <person name="Wu X."/>
            <person name="Zhang M."/>
            <person name="Chen T."/>
            <person name="Liu G."/>
            <person name="Dyson P."/>
        </authorList>
    </citation>
    <scope>NUCLEOTIDE SEQUENCE [LARGE SCALE GENOMIC DNA]</scope>
    <source>
        <strain evidence="3 4">SPC6</strain>
    </source>
</reference>
<dbReference type="eggNOG" id="COG2197">
    <property type="taxonomic scope" value="Bacteria"/>
</dbReference>
<feature type="compositionally biased region" description="Low complexity" evidence="1">
    <location>
        <begin position="942"/>
        <end position="973"/>
    </location>
</feature>
<dbReference type="SUPFAM" id="SSF48452">
    <property type="entry name" value="TPR-like"/>
    <property type="match status" value="1"/>
</dbReference>
<evidence type="ECO:0000313" key="4">
    <source>
        <dbReference type="Proteomes" id="UP000095329"/>
    </source>
</evidence>
<feature type="region of interest" description="Disordered" evidence="1">
    <location>
        <begin position="672"/>
        <end position="693"/>
    </location>
</feature>
<comment type="caution">
    <text evidence="3">The sequence shown here is derived from an EMBL/GenBank/DDBJ whole genome shotgun (WGS) entry which is preliminary data.</text>
</comment>